<dbReference type="Proteomes" id="UP000248395">
    <property type="component" value="Unassembled WGS sequence"/>
</dbReference>
<evidence type="ECO:0000313" key="2">
    <source>
        <dbReference type="EMBL" id="PXX51180.1"/>
    </source>
</evidence>
<gene>
    <name evidence="2" type="ORF">DFR38_101242</name>
</gene>
<sequence>MHSDEVLAYLENHPDFLQHHADRFGLRAAAAQQDRVVVSLADRQMLELKDRNRQLEARLHQLIRHGEANDQIIHSAHRLSLTLQRCLTLQQVADGLASCFQQDFALERMALRLWHPAAEASPLFNARHEVQALARNLSAPYCGPYVNDEVLGWFPATPVLQSFSQIPLTDASGAAFGLLVLASDDAQRFTFDMHTHYLAQMGELISAALLRVLGQA</sequence>
<organism evidence="2 3">
    <name type="scientific">Aquitalea magnusonii</name>
    <dbReference type="NCBI Taxonomy" id="332411"/>
    <lineage>
        <taxon>Bacteria</taxon>
        <taxon>Pseudomonadati</taxon>
        <taxon>Pseudomonadota</taxon>
        <taxon>Betaproteobacteria</taxon>
        <taxon>Neisseriales</taxon>
        <taxon>Chromobacteriaceae</taxon>
        <taxon>Aquitalea</taxon>
    </lineage>
</organism>
<dbReference type="Pfam" id="PF04340">
    <property type="entry name" value="DUF484"/>
    <property type="match status" value="1"/>
</dbReference>
<dbReference type="AlphaFoldDB" id="A0A318JML7"/>
<dbReference type="Gene3D" id="3.30.450.40">
    <property type="match status" value="1"/>
</dbReference>
<dbReference type="PANTHER" id="PTHR38765">
    <property type="entry name" value="DUF484 DOMAIN-CONTAINING PROTEIN"/>
    <property type="match status" value="1"/>
</dbReference>
<dbReference type="EMBL" id="QJKC01000001">
    <property type="protein sequence ID" value="PXX51180.1"/>
    <property type="molecule type" value="Genomic_DNA"/>
</dbReference>
<reference evidence="2 3" key="1">
    <citation type="submission" date="2018-05" db="EMBL/GenBank/DDBJ databases">
        <title>Genomic Encyclopedia of Type Strains, Phase IV (KMG-IV): sequencing the most valuable type-strain genomes for metagenomic binning, comparative biology and taxonomic classification.</title>
        <authorList>
            <person name="Goeker M."/>
        </authorList>
    </citation>
    <scope>NUCLEOTIDE SEQUENCE [LARGE SCALE GENOMIC DNA]</scope>
    <source>
        <strain evidence="2 3">DSM 25134</strain>
    </source>
</reference>
<proteinExistence type="predicted"/>
<evidence type="ECO:0000256" key="1">
    <source>
        <dbReference type="SAM" id="Coils"/>
    </source>
</evidence>
<dbReference type="InterPro" id="IPR029016">
    <property type="entry name" value="GAF-like_dom_sf"/>
</dbReference>
<evidence type="ECO:0000313" key="3">
    <source>
        <dbReference type="Proteomes" id="UP000248395"/>
    </source>
</evidence>
<keyword evidence="3" id="KW-1185">Reference proteome</keyword>
<keyword evidence="1" id="KW-0175">Coiled coil</keyword>
<feature type="coiled-coil region" evidence="1">
    <location>
        <begin position="38"/>
        <end position="65"/>
    </location>
</feature>
<comment type="caution">
    <text evidence="2">The sequence shown here is derived from an EMBL/GenBank/DDBJ whole genome shotgun (WGS) entry which is preliminary data.</text>
</comment>
<protein>
    <recommendedName>
        <fullName evidence="4">DUF484 domain-containing protein</fullName>
    </recommendedName>
</protein>
<name>A0A318JML7_9NEIS</name>
<evidence type="ECO:0008006" key="4">
    <source>
        <dbReference type="Google" id="ProtNLM"/>
    </source>
</evidence>
<dbReference type="OrthoDB" id="8525200at2"/>
<accession>A0A318JML7</accession>
<dbReference type="InterPro" id="IPR007435">
    <property type="entry name" value="DUF484"/>
</dbReference>
<dbReference type="RefSeq" id="WP_059285682.1">
    <property type="nucleotide sequence ID" value="NZ_LNQU01000036.1"/>
</dbReference>
<dbReference type="PANTHER" id="PTHR38765:SF1">
    <property type="entry name" value="DUF484 DOMAIN-CONTAINING PROTEIN"/>
    <property type="match status" value="1"/>
</dbReference>